<dbReference type="GO" id="GO:0005524">
    <property type="term" value="F:ATP binding"/>
    <property type="evidence" value="ECO:0007669"/>
    <property type="project" value="UniProtKB-UniRule"/>
</dbReference>
<dbReference type="NCBIfam" id="NF002194">
    <property type="entry name" value="PRK01059.1-4"/>
    <property type="match status" value="1"/>
</dbReference>
<evidence type="ECO:0000256" key="6">
    <source>
        <dbReference type="HAMAP-Rule" id="MF_00602"/>
    </source>
</evidence>
<feature type="binding site" evidence="6 7">
    <location>
        <begin position="175"/>
        <end position="179"/>
    </location>
    <ligand>
        <name>ATP</name>
        <dbReference type="ChEBI" id="CHEBI:30616"/>
    </ligand>
</feature>
<keyword evidence="9" id="KW-0175">Coiled coil</keyword>
<dbReference type="STRING" id="457570.Nther_0145"/>
<evidence type="ECO:0000256" key="3">
    <source>
        <dbReference type="ARBA" id="ARBA00022777"/>
    </source>
</evidence>
<dbReference type="KEGG" id="nth:Nther_0145"/>
<dbReference type="GO" id="GO:0004111">
    <property type="term" value="F:creatine kinase activity"/>
    <property type="evidence" value="ECO:0007669"/>
    <property type="project" value="InterPro"/>
</dbReference>
<dbReference type="EC" id="2.7.14.1" evidence="6"/>
<keyword evidence="6" id="KW-0021">Allosteric enzyme</keyword>
<dbReference type="PROSITE" id="PS51510">
    <property type="entry name" value="PHOSPHAGEN_KINASE_C"/>
    <property type="match status" value="1"/>
</dbReference>
<evidence type="ECO:0000256" key="7">
    <source>
        <dbReference type="PROSITE-ProRule" id="PRU00843"/>
    </source>
</evidence>
<evidence type="ECO:0000256" key="5">
    <source>
        <dbReference type="ARBA" id="ARBA00051816"/>
    </source>
</evidence>
<comment type="similarity">
    <text evidence="6 7 8">Belongs to the ATP:guanido phosphotransferase family.</text>
</comment>
<dbReference type="InParanoid" id="B2A490"/>
<dbReference type="RefSeq" id="WP_012446635.1">
    <property type="nucleotide sequence ID" value="NC_010718.1"/>
</dbReference>
<feature type="binding site" evidence="6 7">
    <location>
        <position position="90"/>
    </location>
    <ligand>
        <name>ATP</name>
        <dbReference type="ChEBI" id="CHEBI:30616"/>
    </ligand>
</feature>
<feature type="binding site" evidence="6 7">
    <location>
        <begin position="26"/>
        <end position="30"/>
    </location>
    <ligand>
        <name>ATP</name>
        <dbReference type="ChEBI" id="CHEBI:30616"/>
    </ligand>
</feature>
<dbReference type="CDD" id="cd07930">
    <property type="entry name" value="bacterial_phosphagen_kinase"/>
    <property type="match status" value="1"/>
</dbReference>
<evidence type="ECO:0000256" key="2">
    <source>
        <dbReference type="ARBA" id="ARBA00022741"/>
    </source>
</evidence>
<dbReference type="GO" id="GO:0005615">
    <property type="term" value="C:extracellular space"/>
    <property type="evidence" value="ECO:0007669"/>
    <property type="project" value="TreeGrafter"/>
</dbReference>
<dbReference type="SUPFAM" id="SSF55931">
    <property type="entry name" value="Glutamine synthetase/guanido kinase"/>
    <property type="match status" value="1"/>
</dbReference>
<name>B2A490_NATTJ</name>
<organism evidence="11 12">
    <name type="scientific">Natranaerobius thermophilus (strain ATCC BAA-1301 / DSM 18059 / JW/NM-WN-LF)</name>
    <dbReference type="NCBI Taxonomy" id="457570"/>
    <lineage>
        <taxon>Bacteria</taxon>
        <taxon>Bacillati</taxon>
        <taxon>Bacillota</taxon>
        <taxon>Clostridia</taxon>
        <taxon>Natranaerobiales</taxon>
        <taxon>Natranaerobiaceae</taxon>
        <taxon>Natranaerobius</taxon>
    </lineage>
</organism>
<evidence type="ECO:0000256" key="4">
    <source>
        <dbReference type="ARBA" id="ARBA00022840"/>
    </source>
</evidence>
<keyword evidence="2 6" id="KW-0547">Nucleotide-binding</keyword>
<dbReference type="Proteomes" id="UP000001683">
    <property type="component" value="Chromosome"/>
</dbReference>
<dbReference type="eggNOG" id="COG3869">
    <property type="taxonomic scope" value="Bacteria"/>
</dbReference>
<reference evidence="11 12" key="1">
    <citation type="submission" date="2008-04" db="EMBL/GenBank/DDBJ databases">
        <title>Complete sequence of chromosome of Natranaerobius thermophilus JW/NM-WN-LF.</title>
        <authorList>
            <consortium name="US DOE Joint Genome Institute"/>
            <person name="Copeland A."/>
            <person name="Lucas S."/>
            <person name="Lapidus A."/>
            <person name="Glavina del Rio T."/>
            <person name="Dalin E."/>
            <person name="Tice H."/>
            <person name="Bruce D."/>
            <person name="Goodwin L."/>
            <person name="Pitluck S."/>
            <person name="Chertkov O."/>
            <person name="Brettin T."/>
            <person name="Detter J.C."/>
            <person name="Han C."/>
            <person name="Kuske C.R."/>
            <person name="Schmutz J."/>
            <person name="Larimer F."/>
            <person name="Land M."/>
            <person name="Hauser L."/>
            <person name="Kyrpides N."/>
            <person name="Lykidis A."/>
            <person name="Mesbah N.M."/>
            <person name="Wiegel J."/>
        </authorList>
    </citation>
    <scope>NUCLEOTIDE SEQUENCE [LARGE SCALE GENOMIC DNA]</scope>
    <source>
        <strain evidence="12">ATCC BAA-1301 / DSM 18059 / JW/NM-WN-LF</strain>
    </source>
</reference>
<keyword evidence="3 6" id="KW-0418">Kinase</keyword>
<comment type="activity regulation">
    <text evidence="6">Appears to be allosterically activated by the binding of pArg-containing polypeptides to the pArg-binding pocket localized in the C-terminal domain of McsB.</text>
</comment>
<keyword evidence="4 6" id="KW-0067">ATP-binding</keyword>
<dbReference type="Gene3D" id="3.30.590.10">
    <property type="entry name" value="Glutamine synthetase/guanido kinase, catalytic domain"/>
    <property type="match status" value="1"/>
</dbReference>
<comment type="catalytic activity">
    <reaction evidence="5 6">
        <text>L-arginyl-[protein] + ATP = N(omega)-phospho-L-arginyl-[protein] + ADP + H(+)</text>
        <dbReference type="Rhea" id="RHEA:43384"/>
        <dbReference type="Rhea" id="RHEA-COMP:10532"/>
        <dbReference type="Rhea" id="RHEA-COMP:10533"/>
        <dbReference type="ChEBI" id="CHEBI:15378"/>
        <dbReference type="ChEBI" id="CHEBI:29965"/>
        <dbReference type="ChEBI" id="CHEBI:30616"/>
        <dbReference type="ChEBI" id="CHEBI:83226"/>
        <dbReference type="ChEBI" id="CHEBI:456216"/>
        <dbReference type="EC" id="2.7.14.1"/>
    </reaction>
</comment>
<feature type="binding site" evidence="6 7">
    <location>
        <position position="124"/>
    </location>
    <ligand>
        <name>ATP</name>
        <dbReference type="ChEBI" id="CHEBI:30616"/>
    </ligand>
</feature>
<dbReference type="Pfam" id="PF00217">
    <property type="entry name" value="ATP-gua_Ptrans"/>
    <property type="match status" value="1"/>
</dbReference>
<accession>B2A490</accession>
<dbReference type="InterPro" id="IPR023660">
    <property type="entry name" value="Arg_Kinase"/>
</dbReference>
<feature type="binding site" evidence="6 7">
    <location>
        <begin position="206"/>
        <end position="211"/>
    </location>
    <ligand>
        <name>ATP</name>
        <dbReference type="ChEBI" id="CHEBI:30616"/>
    </ligand>
</feature>
<evidence type="ECO:0000256" key="1">
    <source>
        <dbReference type="ARBA" id="ARBA00022679"/>
    </source>
</evidence>
<gene>
    <name evidence="6" type="primary">mcsB</name>
    <name evidence="11" type="ordered locus">Nther_0145</name>
</gene>
<dbReference type="PANTHER" id="PTHR11547">
    <property type="entry name" value="ARGININE OR CREATINE KINASE"/>
    <property type="match status" value="1"/>
</dbReference>
<proteinExistence type="inferred from homology"/>
<evidence type="ECO:0000256" key="9">
    <source>
        <dbReference type="SAM" id="Coils"/>
    </source>
</evidence>
<feature type="domain" description="Phosphagen kinase C-terminal" evidence="10">
    <location>
        <begin position="23"/>
        <end position="253"/>
    </location>
</feature>
<dbReference type="FunFam" id="3.30.590.10:FF:000007">
    <property type="entry name" value="Protein-arginine kinase"/>
    <property type="match status" value="1"/>
</dbReference>
<dbReference type="EMBL" id="CP001034">
    <property type="protein sequence ID" value="ACB83744.1"/>
    <property type="molecule type" value="Genomic_DNA"/>
</dbReference>
<dbReference type="PROSITE" id="PS00112">
    <property type="entry name" value="PHOSPHAGEN_KINASE"/>
    <property type="match status" value="1"/>
</dbReference>
<feature type="short sequence motif" description="RDXXRA motif of the pArg binding pocket involved in allosteric regulation" evidence="6">
    <location>
        <begin position="336"/>
        <end position="341"/>
    </location>
</feature>
<sequence length="356" mass="39681">MLDKYIRETGAKWMEGEGPHHNIVLSSRIRLARNFREVPFPSLAGDEETEQVINSVQESLKRGESGLGRPKTIKMKDLSSIDKQVMVEKHLISPLLAKEDRNSAVILSQDEDISIMLNEEDHIRIQCLFPGLQLEKAFEMADHIDDLIEESVDYAFDEELGFMTACPTNVGTGMRASVMLHLPALAITGQINRILSAVGQVGLAVRGLYGEGSEVVGNIFQISNQITLGQSEQDMIENLLGVTKQIVEQEEQARKKLEEDSELKVADKAGRSFGQLSYARIVTTKEALDLLSQVRLGVDMGLLKEVDATILDDLMVLIRPANLQKIAGKELESGERDTKRAEIIQKRINMNTDKQE</sequence>
<dbReference type="InterPro" id="IPR000749">
    <property type="entry name" value="ATP-guanido_PTrfase"/>
</dbReference>
<keyword evidence="12" id="KW-1185">Reference proteome</keyword>
<evidence type="ECO:0000259" key="10">
    <source>
        <dbReference type="PROSITE" id="PS51510"/>
    </source>
</evidence>
<dbReference type="FunCoup" id="B2A490">
    <property type="interactions" value="16"/>
</dbReference>
<dbReference type="HAMAP" id="MF_00602">
    <property type="entry name" value="Prot_Arg_kinase"/>
    <property type="match status" value="1"/>
</dbReference>
<evidence type="ECO:0000256" key="8">
    <source>
        <dbReference type="RuleBase" id="RU000505"/>
    </source>
</evidence>
<dbReference type="InterPro" id="IPR022414">
    <property type="entry name" value="ATP-guanido_PTrfase_cat"/>
</dbReference>
<evidence type="ECO:0000313" key="12">
    <source>
        <dbReference type="Proteomes" id="UP000001683"/>
    </source>
</evidence>
<dbReference type="HOGENOM" id="CLU_066591_1_0_9"/>
<reference evidence="11 12" key="2">
    <citation type="journal article" date="2011" name="J. Bacteriol.">
        <title>Complete genome sequence of the anaerobic, halophilic alkalithermophile Natranaerobius thermophilus JW/NM-WN-LF.</title>
        <authorList>
            <person name="Zhao B."/>
            <person name="Mesbah N.M."/>
            <person name="Dalin E."/>
            <person name="Goodwin L."/>
            <person name="Nolan M."/>
            <person name="Pitluck S."/>
            <person name="Chertkov O."/>
            <person name="Brettin T.S."/>
            <person name="Han J."/>
            <person name="Larimer F.W."/>
            <person name="Land M.L."/>
            <person name="Hauser L."/>
            <person name="Kyrpides N."/>
            <person name="Wiegel J."/>
        </authorList>
    </citation>
    <scope>NUCLEOTIDE SEQUENCE [LARGE SCALE GENOMIC DNA]</scope>
    <source>
        <strain evidence="12">ATCC BAA-1301 / DSM 18059 / JW/NM-WN-LF</strain>
    </source>
</reference>
<comment type="function">
    <text evidence="6">Catalyzes the specific phosphorylation of arginine residues in proteins.</text>
</comment>
<dbReference type="InterPro" id="IPR022415">
    <property type="entry name" value="ATP-guanido_PTrfase_AS"/>
</dbReference>
<protein>
    <recommendedName>
        <fullName evidence="6">Protein-arginine kinase</fullName>
        <ecNumber evidence="6">2.7.14.1</ecNumber>
    </recommendedName>
</protein>
<keyword evidence="1 6" id="KW-0808">Transferase</keyword>
<dbReference type="AlphaFoldDB" id="B2A490"/>
<dbReference type="InterPro" id="IPR014746">
    <property type="entry name" value="Gln_synth/guanido_kin_cat_dom"/>
</dbReference>
<evidence type="ECO:0000313" key="11">
    <source>
        <dbReference type="EMBL" id="ACB83744.1"/>
    </source>
</evidence>
<feature type="coiled-coil region" evidence="9">
    <location>
        <begin position="240"/>
        <end position="267"/>
    </location>
</feature>
<dbReference type="GO" id="GO:1990424">
    <property type="term" value="F:protein arginine kinase activity"/>
    <property type="evidence" value="ECO:0007669"/>
    <property type="project" value="UniProtKB-EC"/>
</dbReference>
<dbReference type="PANTHER" id="PTHR11547:SF38">
    <property type="entry name" value="ARGININE KINASE 1-RELATED"/>
    <property type="match status" value="1"/>
</dbReference>
<dbReference type="GO" id="GO:0046314">
    <property type="term" value="P:phosphocreatine biosynthetic process"/>
    <property type="evidence" value="ECO:0007669"/>
    <property type="project" value="InterPro"/>
</dbReference>